<dbReference type="CDD" id="cd07012">
    <property type="entry name" value="PBP2_Bug_TTT"/>
    <property type="match status" value="1"/>
</dbReference>
<comment type="caution">
    <text evidence="3">The sequence shown here is derived from an EMBL/GenBank/DDBJ whole genome shotgun (WGS) entry which is preliminary data.</text>
</comment>
<dbReference type="InterPro" id="IPR042100">
    <property type="entry name" value="Bug_dom1"/>
</dbReference>
<dbReference type="Gene3D" id="3.40.190.150">
    <property type="entry name" value="Bordetella uptake gene, domain 1"/>
    <property type="match status" value="1"/>
</dbReference>
<dbReference type="Gene3D" id="3.40.190.10">
    <property type="entry name" value="Periplasmic binding protein-like II"/>
    <property type="match status" value="1"/>
</dbReference>
<organism evidence="3 4">
    <name type="scientific">Pseudomonas taeanensis MS-3</name>
    <dbReference type="NCBI Taxonomy" id="1395571"/>
    <lineage>
        <taxon>Bacteria</taxon>
        <taxon>Pseudomonadati</taxon>
        <taxon>Pseudomonadota</taxon>
        <taxon>Gammaproteobacteria</taxon>
        <taxon>Pseudomonadales</taxon>
        <taxon>Pseudomonadaceae</taxon>
        <taxon>Pseudomonas</taxon>
    </lineage>
</organism>
<dbReference type="PANTHER" id="PTHR42928">
    <property type="entry name" value="TRICARBOXYLATE-BINDING PROTEIN"/>
    <property type="match status" value="1"/>
</dbReference>
<dbReference type="Proteomes" id="UP000030063">
    <property type="component" value="Unassembled WGS sequence"/>
</dbReference>
<dbReference type="InterPro" id="IPR005064">
    <property type="entry name" value="BUG"/>
</dbReference>
<protein>
    <submittedName>
        <fullName evidence="3">Tricarboxylic transport membrane protein</fullName>
    </submittedName>
</protein>
<dbReference type="PANTHER" id="PTHR42928:SF3">
    <property type="entry name" value="UPF0065 PROTEIN YFLP"/>
    <property type="match status" value="1"/>
</dbReference>
<evidence type="ECO:0000313" key="4">
    <source>
        <dbReference type="Proteomes" id="UP000030063"/>
    </source>
</evidence>
<dbReference type="eggNOG" id="COG3181">
    <property type="taxonomic scope" value="Bacteria"/>
</dbReference>
<evidence type="ECO:0000256" key="1">
    <source>
        <dbReference type="ARBA" id="ARBA00006987"/>
    </source>
</evidence>
<dbReference type="SUPFAM" id="SSF53850">
    <property type="entry name" value="Periplasmic binding protein-like II"/>
    <property type="match status" value="1"/>
</dbReference>
<feature type="chain" id="PRO_5001984173" evidence="2">
    <location>
        <begin position="26"/>
        <end position="327"/>
    </location>
</feature>
<gene>
    <name evidence="3" type="ORF">TMS3_0121340</name>
</gene>
<dbReference type="OrthoDB" id="9780943at2"/>
<sequence>MKTVTLSKFLPLACALMLGSVNAQAGEPSRPECIAPSKPGGGFDMTCKLAQAGLKDHHLLDSPMRVTYMPGGIGAVAYNAIAANRRDESGTLIAFSGASLLNLALGKYGRYDENSVQWLTTIGTDYGTLAVREDSPFKTLDDVIQALKKDPKSITVGGGGSIGGQGWAKIALLAKAAGVDPRELRYAAFEGGAEHYMALMGKHVDLVTGSASEIRAQRGNKIRALVVYSEERLPGELASVPTAKEQGYDIQWPLIRGYYMGPEVKQEDLDWWKAAFAKLQSSEEFQQYLQDRDVLPLNVTGQALNDLVKKQVEDYRKLGEEFGLVAE</sequence>
<dbReference type="RefSeq" id="WP_025167220.1">
    <property type="nucleotide sequence ID" value="NZ_AWSQ01000009.1"/>
</dbReference>
<dbReference type="Pfam" id="PF03401">
    <property type="entry name" value="TctC"/>
    <property type="match status" value="1"/>
</dbReference>
<accession>A0A0A1YDW6</accession>
<keyword evidence="2" id="KW-0732">Signal</keyword>
<reference evidence="3 4" key="1">
    <citation type="journal article" date="2014" name="Genome Announc.">
        <title>Draft Genome Sequence of Petroleum Oil-Degrading Marine Bacterium Pseudomonas taeanensis Strain MS-3, Isolated from a Crude Oil-Contaminated Seashore.</title>
        <authorList>
            <person name="Lee S.Y."/>
            <person name="Kim S.H."/>
            <person name="Lee D.G."/>
            <person name="Shin S."/>
            <person name="Yun S.H."/>
            <person name="Choi C.W."/>
            <person name="Chung Y.H."/>
            <person name="Choi J.S."/>
            <person name="Kahng H.Y."/>
            <person name="Kim S.I."/>
        </authorList>
    </citation>
    <scope>NUCLEOTIDE SEQUENCE [LARGE SCALE GENOMIC DNA]</scope>
    <source>
        <strain evidence="3 4">MS-3</strain>
    </source>
</reference>
<dbReference type="EMBL" id="AWSQ01000009">
    <property type="protein sequence ID" value="KFX67760.1"/>
    <property type="molecule type" value="Genomic_DNA"/>
</dbReference>
<dbReference type="PIRSF" id="PIRSF017082">
    <property type="entry name" value="YflP"/>
    <property type="match status" value="1"/>
</dbReference>
<proteinExistence type="inferred from homology"/>
<evidence type="ECO:0000313" key="3">
    <source>
        <dbReference type="EMBL" id="KFX67760.1"/>
    </source>
</evidence>
<feature type="signal peptide" evidence="2">
    <location>
        <begin position="1"/>
        <end position="25"/>
    </location>
</feature>
<name>A0A0A1YDW6_9PSED</name>
<evidence type="ECO:0000256" key="2">
    <source>
        <dbReference type="SAM" id="SignalP"/>
    </source>
</evidence>
<dbReference type="STRING" id="1395571.TMS3_0121340"/>
<dbReference type="AlphaFoldDB" id="A0A0A1YDW6"/>
<keyword evidence="4" id="KW-1185">Reference proteome</keyword>
<comment type="similarity">
    <text evidence="1">Belongs to the UPF0065 (bug) family.</text>
</comment>